<proteinExistence type="predicted"/>
<gene>
    <name evidence="2" type="ORF">NBR_LOCUS4910</name>
</gene>
<dbReference type="Pfam" id="PF21530">
    <property type="entry name" value="Pif1_2B_dom"/>
    <property type="match status" value="1"/>
</dbReference>
<keyword evidence="3" id="KW-1185">Reference proteome</keyword>
<dbReference type="WBParaSite" id="NBR_0000490801-mRNA-1">
    <property type="protein sequence ID" value="NBR_0000490801-mRNA-1"/>
    <property type="gene ID" value="NBR_0000490801"/>
</dbReference>
<reference evidence="2 3" key="2">
    <citation type="submission" date="2018-11" db="EMBL/GenBank/DDBJ databases">
        <authorList>
            <consortium name="Pathogen Informatics"/>
        </authorList>
    </citation>
    <scope>NUCLEOTIDE SEQUENCE [LARGE SCALE GENOMIC DNA]</scope>
</reference>
<dbReference type="AlphaFoldDB" id="A0A0N4XQV6"/>
<organism evidence="4">
    <name type="scientific">Nippostrongylus brasiliensis</name>
    <name type="common">Rat hookworm</name>
    <dbReference type="NCBI Taxonomy" id="27835"/>
    <lineage>
        <taxon>Eukaryota</taxon>
        <taxon>Metazoa</taxon>
        <taxon>Ecdysozoa</taxon>
        <taxon>Nematoda</taxon>
        <taxon>Chromadorea</taxon>
        <taxon>Rhabditida</taxon>
        <taxon>Rhabditina</taxon>
        <taxon>Rhabditomorpha</taxon>
        <taxon>Strongyloidea</taxon>
        <taxon>Heligmosomidae</taxon>
        <taxon>Nippostrongylus</taxon>
    </lineage>
</organism>
<protein>
    <submittedName>
        <fullName evidence="4">ATP-dependent DNA helicase</fullName>
    </submittedName>
</protein>
<dbReference type="InterPro" id="IPR049163">
    <property type="entry name" value="Pif1-like_2B_dom"/>
</dbReference>
<dbReference type="Proteomes" id="UP000271162">
    <property type="component" value="Unassembled WGS sequence"/>
</dbReference>
<dbReference type="InterPro" id="IPR027417">
    <property type="entry name" value="P-loop_NTPase"/>
</dbReference>
<evidence type="ECO:0000313" key="2">
    <source>
        <dbReference type="EMBL" id="VDL68499.1"/>
    </source>
</evidence>
<evidence type="ECO:0000313" key="3">
    <source>
        <dbReference type="Proteomes" id="UP000271162"/>
    </source>
</evidence>
<dbReference type="EMBL" id="UYSL01010297">
    <property type="protein sequence ID" value="VDL68499.1"/>
    <property type="molecule type" value="Genomic_DNA"/>
</dbReference>
<name>A0A0N4XQV6_NIPBR</name>
<reference evidence="4" key="1">
    <citation type="submission" date="2017-02" db="UniProtKB">
        <authorList>
            <consortium name="WormBaseParasite"/>
        </authorList>
    </citation>
    <scope>IDENTIFICATION</scope>
</reference>
<evidence type="ECO:0000313" key="4">
    <source>
        <dbReference type="WBParaSite" id="NBR_0000490801-mRNA-1"/>
    </source>
</evidence>
<sequence>MPTEYLNSLIPPGMPLHNLHLKKGTIVMLMRNLDIHNGLCNGTRLAVETLGRFVLGCRFVSGRRKGELTIIPRIDLYWDVAPFRLRRRQFPVRVAFATTINRSQGQTFSTMDDASSADRHCSQVSALAITPYNLLIC</sequence>
<dbReference type="STRING" id="27835.A0A0N4XQV6"/>
<evidence type="ECO:0000259" key="1">
    <source>
        <dbReference type="Pfam" id="PF21530"/>
    </source>
</evidence>
<accession>A0A0N4XQV6</accession>
<dbReference type="PANTHER" id="PTHR23274">
    <property type="entry name" value="DNA HELICASE-RELATED"/>
    <property type="match status" value="1"/>
</dbReference>
<dbReference type="SUPFAM" id="SSF52540">
    <property type="entry name" value="P-loop containing nucleoside triphosphate hydrolases"/>
    <property type="match status" value="1"/>
</dbReference>
<dbReference type="GO" id="GO:0005657">
    <property type="term" value="C:replication fork"/>
    <property type="evidence" value="ECO:0007669"/>
    <property type="project" value="TreeGrafter"/>
</dbReference>
<dbReference type="PANTHER" id="PTHR23274:SF51">
    <property type="entry name" value="OS03G0423850 PROTEIN"/>
    <property type="match status" value="1"/>
</dbReference>
<dbReference type="OMA" id="THYAWAI"/>
<feature type="domain" description="DNA helicase Pif1-like 2B" evidence="1">
    <location>
        <begin position="4"/>
        <end position="49"/>
    </location>
</feature>
<dbReference type="GO" id="GO:0006260">
    <property type="term" value="P:DNA replication"/>
    <property type="evidence" value="ECO:0007669"/>
    <property type="project" value="TreeGrafter"/>
</dbReference>